<dbReference type="GO" id="GO:0000166">
    <property type="term" value="F:nucleotide binding"/>
    <property type="evidence" value="ECO:0007669"/>
    <property type="project" value="InterPro"/>
</dbReference>
<evidence type="ECO:0000313" key="10">
    <source>
        <dbReference type="Proteomes" id="UP000694920"/>
    </source>
</evidence>
<evidence type="ECO:0000256" key="6">
    <source>
        <dbReference type="ARBA" id="ARBA00022932"/>
    </source>
</evidence>
<keyword evidence="5" id="KW-0235">DNA replication</keyword>
<accession>A0AAJ7FSH8</accession>
<dbReference type="GO" id="GO:0003887">
    <property type="term" value="F:DNA-directed DNA polymerase activity"/>
    <property type="evidence" value="ECO:0007669"/>
    <property type="project" value="UniProtKB-KW"/>
</dbReference>
<sequence length="492" mass="58012">MNELKELAEFVEFHLKRNVSMEPLNFQQKNEFYSTQTCHICEKPFTSEDIKHRDHCHFTGKYQGAAHQSCNLNDKNSHTIPVVFHNLSGYDSHFLIKALATSFEGSMNLLPVNKEQYIFFTKSDKDTIVNFRFIDSFRFMPSSIDKLTSYLKSSEKLIIHKHCNSEKEFNLLTRKGVFPYDYVDSWTKLDDEQLPPKEKFYSELNDEEILDSDYIHASTVWQTFHIKTLGEYSDLYLRTDDLLLADIFENFRRNCSSIYNLDPLHYYTAPGLAFDAMLKCTGVELELLTDVEMLLFIERGIRGGVAQCLNRYAKANNRFMGTEFDTSKEESYLVYYDVNNLYGAAMSQFLPFDSFEWEENFGNLHICNIPDDSFTGYILEVHIEHPIELQELHRDLTLCPDQYTPPRSNKLKLMTTLLPNERYIIHYRNLKQCLTLDMKLTKIHRVLKFRQSLWLKKYIDLNTEMRKKSDNDFEKNFFKLMNNAIFGKTMEN</sequence>
<keyword evidence="3" id="KW-0808">Transferase</keyword>
<evidence type="ECO:0000259" key="9">
    <source>
        <dbReference type="Pfam" id="PF03175"/>
    </source>
</evidence>
<evidence type="ECO:0000256" key="4">
    <source>
        <dbReference type="ARBA" id="ARBA00022695"/>
    </source>
</evidence>
<comment type="catalytic activity">
    <reaction evidence="8">
        <text>DNA(n) + a 2'-deoxyribonucleoside 5'-triphosphate = DNA(n+1) + diphosphate</text>
        <dbReference type="Rhea" id="RHEA:22508"/>
        <dbReference type="Rhea" id="RHEA-COMP:17339"/>
        <dbReference type="Rhea" id="RHEA-COMP:17340"/>
        <dbReference type="ChEBI" id="CHEBI:33019"/>
        <dbReference type="ChEBI" id="CHEBI:61560"/>
        <dbReference type="ChEBI" id="CHEBI:173112"/>
        <dbReference type="EC" id="2.7.7.7"/>
    </reaction>
</comment>
<dbReference type="InterPro" id="IPR038563">
    <property type="entry name" value="Endonuclease_7_sf"/>
</dbReference>
<reference evidence="11" key="1">
    <citation type="submission" date="2025-08" db="UniProtKB">
        <authorList>
            <consortium name="RefSeq"/>
        </authorList>
    </citation>
    <scope>IDENTIFICATION</scope>
</reference>
<dbReference type="GO" id="GO:0003677">
    <property type="term" value="F:DNA binding"/>
    <property type="evidence" value="ECO:0007669"/>
    <property type="project" value="UniProtKB-KW"/>
</dbReference>
<comment type="similarity">
    <text evidence="1">Belongs to the DNA polymerase type-B family.</text>
</comment>
<dbReference type="SUPFAM" id="SSF56672">
    <property type="entry name" value="DNA/RNA polymerases"/>
    <property type="match status" value="1"/>
</dbReference>
<protein>
    <recommendedName>
        <fullName evidence="2">DNA-directed DNA polymerase</fullName>
        <ecNumber evidence="2">2.7.7.7</ecNumber>
    </recommendedName>
</protein>
<evidence type="ECO:0000256" key="1">
    <source>
        <dbReference type="ARBA" id="ARBA00005755"/>
    </source>
</evidence>
<keyword evidence="7" id="KW-0238">DNA-binding</keyword>
<dbReference type="Proteomes" id="UP000694920">
    <property type="component" value="Unplaced"/>
</dbReference>
<dbReference type="RefSeq" id="XP_015606104.1">
    <property type="nucleotide sequence ID" value="XM_015750618.1"/>
</dbReference>
<evidence type="ECO:0000256" key="5">
    <source>
        <dbReference type="ARBA" id="ARBA00022705"/>
    </source>
</evidence>
<dbReference type="KEGG" id="ccin:107272932"/>
<dbReference type="GO" id="GO:0042575">
    <property type="term" value="C:DNA polymerase complex"/>
    <property type="evidence" value="ECO:0007669"/>
    <property type="project" value="UniProtKB-ARBA"/>
</dbReference>
<name>A0AAJ7FSH8_CEPCN</name>
<dbReference type="PANTHER" id="PTHR31511">
    <property type="entry name" value="PROTEIN CBG23764"/>
    <property type="match status" value="1"/>
</dbReference>
<dbReference type="SUPFAM" id="SSF54060">
    <property type="entry name" value="His-Me finger endonucleases"/>
    <property type="match status" value="1"/>
</dbReference>
<feature type="non-terminal residue" evidence="11">
    <location>
        <position position="492"/>
    </location>
</feature>
<dbReference type="SUPFAM" id="SSF53098">
    <property type="entry name" value="Ribonuclease H-like"/>
    <property type="match status" value="1"/>
</dbReference>
<dbReference type="GO" id="GO:0006260">
    <property type="term" value="P:DNA replication"/>
    <property type="evidence" value="ECO:0007669"/>
    <property type="project" value="UniProtKB-KW"/>
</dbReference>
<proteinExistence type="inferred from homology"/>
<dbReference type="AlphaFoldDB" id="A0AAJ7FSH8"/>
<evidence type="ECO:0000313" key="11">
    <source>
        <dbReference type="RefSeq" id="XP_015606104.1"/>
    </source>
</evidence>
<gene>
    <name evidence="11" type="primary">LOC107272932</name>
</gene>
<dbReference type="InterPro" id="IPR044925">
    <property type="entry name" value="His-Me_finger_sf"/>
</dbReference>
<dbReference type="InterPro" id="IPR012337">
    <property type="entry name" value="RNaseH-like_sf"/>
</dbReference>
<keyword evidence="6" id="KW-0239">DNA-directed DNA polymerase</keyword>
<dbReference type="InterPro" id="IPR043502">
    <property type="entry name" value="DNA/RNA_pol_sf"/>
</dbReference>
<dbReference type="GeneID" id="107272932"/>
<dbReference type="InterPro" id="IPR004868">
    <property type="entry name" value="DNA-dir_DNA_pol_B_mt/vir"/>
</dbReference>
<organism evidence="10 11">
    <name type="scientific">Cephus cinctus</name>
    <name type="common">Wheat stem sawfly</name>
    <dbReference type="NCBI Taxonomy" id="211228"/>
    <lineage>
        <taxon>Eukaryota</taxon>
        <taxon>Metazoa</taxon>
        <taxon>Ecdysozoa</taxon>
        <taxon>Arthropoda</taxon>
        <taxon>Hexapoda</taxon>
        <taxon>Insecta</taxon>
        <taxon>Pterygota</taxon>
        <taxon>Neoptera</taxon>
        <taxon>Endopterygota</taxon>
        <taxon>Hymenoptera</taxon>
        <taxon>Cephoidea</taxon>
        <taxon>Cephidae</taxon>
        <taxon>Cephus</taxon>
    </lineage>
</organism>
<keyword evidence="10" id="KW-1185">Reference proteome</keyword>
<feature type="domain" description="DNA-directed DNA polymerase family B mitochondria/virus" evidence="9">
    <location>
        <begin position="81"/>
        <end position="488"/>
    </location>
</feature>
<evidence type="ECO:0000256" key="3">
    <source>
        <dbReference type="ARBA" id="ARBA00022679"/>
    </source>
</evidence>
<dbReference type="PANTHER" id="PTHR31511:SF12">
    <property type="entry name" value="RHO TERMINATION FACTOR N-TERMINAL DOMAIN-CONTAINING PROTEIN"/>
    <property type="match status" value="1"/>
</dbReference>
<dbReference type="EC" id="2.7.7.7" evidence="2"/>
<keyword evidence="4" id="KW-0548">Nucleotidyltransferase</keyword>
<dbReference type="Pfam" id="PF03175">
    <property type="entry name" value="DNA_pol_B_2"/>
    <property type="match status" value="1"/>
</dbReference>
<evidence type="ECO:0000256" key="7">
    <source>
        <dbReference type="ARBA" id="ARBA00023125"/>
    </source>
</evidence>
<dbReference type="Gene3D" id="3.40.1800.10">
    <property type="entry name" value="His-Me finger endonucleases"/>
    <property type="match status" value="1"/>
</dbReference>
<evidence type="ECO:0000256" key="8">
    <source>
        <dbReference type="ARBA" id="ARBA00049244"/>
    </source>
</evidence>
<evidence type="ECO:0000256" key="2">
    <source>
        <dbReference type="ARBA" id="ARBA00012417"/>
    </source>
</evidence>